<protein>
    <recommendedName>
        <fullName evidence="1">PAS domain-containing protein</fullName>
    </recommendedName>
</protein>
<dbReference type="EMBL" id="LAZR01002396">
    <property type="protein sequence ID" value="KKN30576.1"/>
    <property type="molecule type" value="Genomic_DNA"/>
</dbReference>
<dbReference type="Gene3D" id="3.30.450.20">
    <property type="entry name" value="PAS domain"/>
    <property type="match status" value="1"/>
</dbReference>
<proteinExistence type="predicted"/>
<comment type="caution">
    <text evidence="2">The sequence shown here is derived from an EMBL/GenBank/DDBJ whole genome shotgun (WGS) entry which is preliminary data.</text>
</comment>
<dbReference type="InterPro" id="IPR035965">
    <property type="entry name" value="PAS-like_dom_sf"/>
</dbReference>
<evidence type="ECO:0000313" key="2">
    <source>
        <dbReference type="EMBL" id="KKN30576.1"/>
    </source>
</evidence>
<dbReference type="PROSITE" id="PS50112">
    <property type="entry name" value="PAS"/>
    <property type="match status" value="1"/>
</dbReference>
<evidence type="ECO:0000259" key="1">
    <source>
        <dbReference type="PROSITE" id="PS50112"/>
    </source>
</evidence>
<dbReference type="InterPro" id="IPR000014">
    <property type="entry name" value="PAS"/>
</dbReference>
<dbReference type="NCBIfam" id="TIGR00229">
    <property type="entry name" value="sensory_box"/>
    <property type="match status" value="1"/>
</dbReference>
<name>A0A0F9S092_9ZZZZ</name>
<dbReference type="SUPFAM" id="SSF55785">
    <property type="entry name" value="PYP-like sensor domain (PAS domain)"/>
    <property type="match status" value="1"/>
</dbReference>
<feature type="domain" description="PAS" evidence="1">
    <location>
        <begin position="11"/>
        <end position="59"/>
    </location>
</feature>
<dbReference type="AlphaFoldDB" id="A0A0F9S092"/>
<gene>
    <name evidence="2" type="ORF">LCGC14_0832740</name>
</gene>
<dbReference type="Pfam" id="PF13188">
    <property type="entry name" value="PAS_8"/>
    <property type="match status" value="1"/>
</dbReference>
<reference evidence="2" key="1">
    <citation type="journal article" date="2015" name="Nature">
        <title>Complex archaea that bridge the gap between prokaryotes and eukaryotes.</title>
        <authorList>
            <person name="Spang A."/>
            <person name="Saw J.H."/>
            <person name="Jorgensen S.L."/>
            <person name="Zaremba-Niedzwiedzka K."/>
            <person name="Martijn J."/>
            <person name="Lind A.E."/>
            <person name="van Eijk R."/>
            <person name="Schleper C."/>
            <person name="Guy L."/>
            <person name="Ettema T.J."/>
        </authorList>
    </citation>
    <scope>NUCLEOTIDE SEQUENCE</scope>
</reference>
<sequence>MQECGTNFKGYRKKYKLLFEQTADAIVLIDTETGDFVDFNDQMNEILGYTREEFENTRF</sequence>
<accession>A0A0F9S092</accession>
<organism evidence="2">
    <name type="scientific">marine sediment metagenome</name>
    <dbReference type="NCBI Taxonomy" id="412755"/>
    <lineage>
        <taxon>unclassified sequences</taxon>
        <taxon>metagenomes</taxon>
        <taxon>ecological metagenomes</taxon>
    </lineage>
</organism>